<evidence type="ECO:0000313" key="2">
    <source>
        <dbReference type="EMBL" id="MBM0107418.1"/>
    </source>
</evidence>
<organism evidence="2 3">
    <name type="scientific">Steroidobacter gossypii</name>
    <dbReference type="NCBI Taxonomy" id="2805490"/>
    <lineage>
        <taxon>Bacteria</taxon>
        <taxon>Pseudomonadati</taxon>
        <taxon>Pseudomonadota</taxon>
        <taxon>Gammaproteobacteria</taxon>
        <taxon>Steroidobacterales</taxon>
        <taxon>Steroidobacteraceae</taxon>
        <taxon>Steroidobacter</taxon>
    </lineage>
</organism>
<keyword evidence="3" id="KW-1185">Reference proteome</keyword>
<keyword evidence="1" id="KW-0732">Signal</keyword>
<dbReference type="Proteomes" id="UP000661077">
    <property type="component" value="Unassembled WGS sequence"/>
</dbReference>
<protein>
    <submittedName>
        <fullName evidence="2">Trypsin-like peptidase domain-containing protein</fullName>
    </submittedName>
</protein>
<gene>
    <name evidence="2" type="ORF">JM946_21980</name>
</gene>
<reference evidence="2 3" key="1">
    <citation type="journal article" date="2021" name="Int. J. Syst. Evol. Microbiol.">
        <title>Steroidobacter gossypii sp. nov., isolated from soil of cotton cropping field.</title>
        <authorList>
            <person name="Huang R."/>
            <person name="Yang S."/>
            <person name="Zhen C."/>
            <person name="Liu W."/>
        </authorList>
    </citation>
    <scope>NUCLEOTIDE SEQUENCE [LARGE SCALE GENOMIC DNA]</scope>
    <source>
        <strain evidence="2 3">S1-65</strain>
    </source>
</reference>
<dbReference type="SUPFAM" id="SSF50494">
    <property type="entry name" value="Trypsin-like serine proteases"/>
    <property type="match status" value="1"/>
</dbReference>
<accession>A0ABS1X2G2</accession>
<comment type="caution">
    <text evidence="2">The sequence shown here is derived from an EMBL/GenBank/DDBJ whole genome shotgun (WGS) entry which is preliminary data.</text>
</comment>
<dbReference type="EMBL" id="JAEVLS010000005">
    <property type="protein sequence ID" value="MBM0107418.1"/>
    <property type="molecule type" value="Genomic_DNA"/>
</dbReference>
<evidence type="ECO:0000256" key="1">
    <source>
        <dbReference type="SAM" id="SignalP"/>
    </source>
</evidence>
<feature type="chain" id="PRO_5047132096" evidence="1">
    <location>
        <begin position="33"/>
        <end position="310"/>
    </location>
</feature>
<dbReference type="InterPro" id="IPR009003">
    <property type="entry name" value="Peptidase_S1_PA"/>
</dbReference>
<proteinExistence type="predicted"/>
<name>A0ABS1X2G2_9GAMM</name>
<feature type="signal peptide" evidence="1">
    <location>
        <begin position="1"/>
        <end position="32"/>
    </location>
</feature>
<dbReference type="InterPro" id="IPR043504">
    <property type="entry name" value="Peptidase_S1_PA_chymotrypsin"/>
</dbReference>
<evidence type="ECO:0000313" key="3">
    <source>
        <dbReference type="Proteomes" id="UP000661077"/>
    </source>
</evidence>
<dbReference type="RefSeq" id="WP_203169528.1">
    <property type="nucleotide sequence ID" value="NZ_JAEVLS010000005.1"/>
</dbReference>
<sequence length="310" mass="33023">MRVQTASLPAASNFPKSALKLALLAGAMSAAALIGSQRAEADSALCGTGAKCGPHLSSPASDQHFFRFSIAHDQAAQHEMSLRRTEVSPKDYPSFSGVGVISCNVGGKQRTSTAFLVGAFDLGVTVAHTFQRTSSGEEPTDCTYNSLDSLGQVRERIPVSYVKSQWDEAGAAGQLSKDLAVVRLSKPSRYAQRTLPLGRFSGAAVSAMLVGYKSDIDSDSVKRKARGMVYERDANGIVSASAGGFTHDMDSRDIAPGAPVIDESTGVIIGIHAHSARNTMITMNDWLESTLRSEMKQPSEPEQQREARAN</sequence>
<dbReference type="Gene3D" id="2.40.10.10">
    <property type="entry name" value="Trypsin-like serine proteases"/>
    <property type="match status" value="2"/>
</dbReference>